<dbReference type="SUPFAM" id="SSF57716">
    <property type="entry name" value="Glucocorticoid receptor-like (DNA-binding domain)"/>
    <property type="match status" value="1"/>
</dbReference>
<evidence type="ECO:0000256" key="4">
    <source>
        <dbReference type="PROSITE-ProRule" id="PRU00510"/>
    </source>
</evidence>
<keyword evidence="9" id="KW-1185">Reference proteome</keyword>
<dbReference type="PANTHER" id="PTHR33823:SF4">
    <property type="entry name" value="GENERAL STRESS PROTEIN 16O"/>
    <property type="match status" value="1"/>
</dbReference>
<dbReference type="Proteomes" id="UP001165368">
    <property type="component" value="Unassembled WGS sequence"/>
</dbReference>
<evidence type="ECO:0000256" key="3">
    <source>
        <dbReference type="ARBA" id="ARBA00022833"/>
    </source>
</evidence>
<evidence type="ECO:0000256" key="6">
    <source>
        <dbReference type="SAM" id="MobiDB-lite"/>
    </source>
</evidence>
<feature type="domain" description="Zinc finger DksA/TraR C4-type" evidence="7">
    <location>
        <begin position="96"/>
        <end position="127"/>
    </location>
</feature>
<evidence type="ECO:0000256" key="2">
    <source>
        <dbReference type="ARBA" id="ARBA00022771"/>
    </source>
</evidence>
<dbReference type="PROSITE" id="PS01102">
    <property type="entry name" value="ZF_DKSA_1"/>
    <property type="match status" value="1"/>
</dbReference>
<evidence type="ECO:0000256" key="1">
    <source>
        <dbReference type="ARBA" id="ARBA00022723"/>
    </source>
</evidence>
<dbReference type="InterPro" id="IPR037187">
    <property type="entry name" value="DnaK_N"/>
</dbReference>
<keyword evidence="3" id="KW-0862">Zinc</keyword>
<organism evidence="8 9">
    <name type="scientific">Arthrobacter hankyongi</name>
    <dbReference type="NCBI Taxonomy" id="2904801"/>
    <lineage>
        <taxon>Bacteria</taxon>
        <taxon>Bacillati</taxon>
        <taxon>Actinomycetota</taxon>
        <taxon>Actinomycetes</taxon>
        <taxon>Micrococcales</taxon>
        <taxon>Micrococcaceae</taxon>
        <taxon>Arthrobacter</taxon>
    </lineage>
</organism>
<dbReference type="PROSITE" id="PS51128">
    <property type="entry name" value="ZF_DKSA_2"/>
    <property type="match status" value="1"/>
</dbReference>
<dbReference type="Gene3D" id="1.20.120.910">
    <property type="entry name" value="DksA, coiled-coil domain"/>
    <property type="match status" value="1"/>
</dbReference>
<keyword evidence="1" id="KW-0479">Metal-binding</keyword>
<dbReference type="PANTHER" id="PTHR33823">
    <property type="entry name" value="RNA POLYMERASE-BINDING TRANSCRIPTION FACTOR DKSA-RELATED"/>
    <property type="match status" value="1"/>
</dbReference>
<comment type="caution">
    <text evidence="8">The sequence shown here is derived from an EMBL/GenBank/DDBJ whole genome shotgun (WGS) entry which is preliminary data.</text>
</comment>
<dbReference type="RefSeq" id="WP_237817849.1">
    <property type="nucleotide sequence ID" value="NZ_JAKLTQ010000001.1"/>
</dbReference>
<accession>A0ABS9L2G4</accession>
<evidence type="ECO:0000259" key="7">
    <source>
        <dbReference type="Pfam" id="PF01258"/>
    </source>
</evidence>
<protein>
    <submittedName>
        <fullName evidence="8">TraR/DksA C4-type zinc finger protein</fullName>
    </submittedName>
</protein>
<sequence length="134" mass="15038">MSEALTGAGAESGERPNDYFRQLLEDKAAEARRQIERLTADIREVTLAGRDIPADDEHDPEGSTLSLERAREEAMLASTEGELAEVLEAMQRMERGTYGICERCGSRIPRERLEARPEARFCIVCASLRRREVA</sequence>
<feature type="compositionally biased region" description="Basic and acidic residues" evidence="6">
    <location>
        <begin position="12"/>
        <end position="21"/>
    </location>
</feature>
<dbReference type="EMBL" id="JAKLTQ010000001">
    <property type="protein sequence ID" value="MCG2620763.1"/>
    <property type="molecule type" value="Genomic_DNA"/>
</dbReference>
<keyword evidence="2" id="KW-0863">Zinc-finger</keyword>
<gene>
    <name evidence="8" type="ORF">LVY72_02420</name>
</gene>
<name>A0ABS9L2G4_9MICC</name>
<reference evidence="8" key="1">
    <citation type="submission" date="2022-01" db="EMBL/GenBank/DDBJ databases">
        <authorList>
            <person name="Jo J.-H."/>
            <person name="Im W.-T."/>
        </authorList>
    </citation>
    <scope>NUCLEOTIDE SEQUENCE</scope>
    <source>
        <strain evidence="8">I2-34</strain>
    </source>
</reference>
<dbReference type="Pfam" id="PF01258">
    <property type="entry name" value="zf-dskA_traR"/>
    <property type="match status" value="1"/>
</dbReference>
<proteinExistence type="predicted"/>
<evidence type="ECO:0000256" key="5">
    <source>
        <dbReference type="SAM" id="Coils"/>
    </source>
</evidence>
<evidence type="ECO:0000313" key="8">
    <source>
        <dbReference type="EMBL" id="MCG2620763.1"/>
    </source>
</evidence>
<dbReference type="SUPFAM" id="SSF109635">
    <property type="entry name" value="DnaK suppressor protein DksA, alpha-hairpin domain"/>
    <property type="match status" value="1"/>
</dbReference>
<dbReference type="InterPro" id="IPR000962">
    <property type="entry name" value="Znf_DskA_TraR"/>
</dbReference>
<keyword evidence="5" id="KW-0175">Coiled coil</keyword>
<feature type="coiled-coil region" evidence="5">
    <location>
        <begin position="21"/>
        <end position="48"/>
    </location>
</feature>
<dbReference type="InterPro" id="IPR020458">
    <property type="entry name" value="Znf_DskA_TraR_CS"/>
</dbReference>
<feature type="region of interest" description="Disordered" evidence="6">
    <location>
        <begin position="1"/>
        <end position="21"/>
    </location>
</feature>
<evidence type="ECO:0000313" key="9">
    <source>
        <dbReference type="Proteomes" id="UP001165368"/>
    </source>
</evidence>
<feature type="zinc finger region" description="dksA C4-type" evidence="4">
    <location>
        <begin position="101"/>
        <end position="125"/>
    </location>
</feature>